<protein>
    <submittedName>
        <fullName evidence="2">Uncharacterized protein</fullName>
    </submittedName>
</protein>
<dbReference type="Proteomes" id="UP000827092">
    <property type="component" value="Unassembled WGS sequence"/>
</dbReference>
<dbReference type="AlphaFoldDB" id="A0AAV6UHC5"/>
<proteinExistence type="predicted"/>
<feature type="region of interest" description="Disordered" evidence="1">
    <location>
        <begin position="92"/>
        <end position="116"/>
    </location>
</feature>
<gene>
    <name evidence="2" type="ORF">JTE90_018101</name>
</gene>
<comment type="caution">
    <text evidence="2">The sequence shown here is derived from an EMBL/GenBank/DDBJ whole genome shotgun (WGS) entry which is preliminary data.</text>
</comment>
<evidence type="ECO:0000256" key="1">
    <source>
        <dbReference type="SAM" id="MobiDB-lite"/>
    </source>
</evidence>
<accession>A0AAV6UHC5</accession>
<organism evidence="2 3">
    <name type="scientific">Oedothorax gibbosus</name>
    <dbReference type="NCBI Taxonomy" id="931172"/>
    <lineage>
        <taxon>Eukaryota</taxon>
        <taxon>Metazoa</taxon>
        <taxon>Ecdysozoa</taxon>
        <taxon>Arthropoda</taxon>
        <taxon>Chelicerata</taxon>
        <taxon>Arachnida</taxon>
        <taxon>Araneae</taxon>
        <taxon>Araneomorphae</taxon>
        <taxon>Entelegynae</taxon>
        <taxon>Araneoidea</taxon>
        <taxon>Linyphiidae</taxon>
        <taxon>Erigoninae</taxon>
        <taxon>Oedothorax</taxon>
    </lineage>
</organism>
<reference evidence="2 3" key="1">
    <citation type="journal article" date="2022" name="Nat. Ecol. Evol.">
        <title>A masculinizing supergene underlies an exaggerated male reproductive morph in a spider.</title>
        <authorList>
            <person name="Hendrickx F."/>
            <person name="De Corte Z."/>
            <person name="Sonet G."/>
            <person name="Van Belleghem S.M."/>
            <person name="Kostlbacher S."/>
            <person name="Vangestel C."/>
        </authorList>
    </citation>
    <scope>NUCLEOTIDE SEQUENCE [LARGE SCALE GENOMIC DNA]</scope>
    <source>
        <strain evidence="2">W744_W776</strain>
    </source>
</reference>
<sequence length="135" mass="15302">MIPRDLQGHIIAHSKQQVKKYQAAVSSALHFVPQQNKGCNISGHQNTGHKKYEQDIRNRQWPLWRRNGPFWFFSMFWGSVLFRRHWGGQMGRGAGDGPRSIARGSPHAIKPSGNSTLGGLVHLRLNKVQKPKSNL</sequence>
<evidence type="ECO:0000313" key="3">
    <source>
        <dbReference type="Proteomes" id="UP000827092"/>
    </source>
</evidence>
<evidence type="ECO:0000313" key="2">
    <source>
        <dbReference type="EMBL" id="KAG8183056.1"/>
    </source>
</evidence>
<name>A0AAV6UHC5_9ARAC</name>
<dbReference type="EMBL" id="JAFNEN010000434">
    <property type="protein sequence ID" value="KAG8183056.1"/>
    <property type="molecule type" value="Genomic_DNA"/>
</dbReference>
<keyword evidence="3" id="KW-1185">Reference proteome</keyword>